<gene>
    <name evidence="3" type="ORF">CBF31_09625</name>
</gene>
<proteinExistence type="predicted"/>
<dbReference type="GO" id="GO:0003955">
    <property type="term" value="F:NAD(P)H dehydrogenase (quinone) activity"/>
    <property type="evidence" value="ECO:0007669"/>
    <property type="project" value="TreeGrafter"/>
</dbReference>
<dbReference type="PANTHER" id="PTHR47307">
    <property type="entry name" value="GLUTATHIONE-REGULATED POTASSIUM-EFFLUX SYSTEM ANCILLARY PROTEIN KEFG"/>
    <property type="match status" value="1"/>
</dbReference>
<comment type="caution">
    <text evidence="3">The sequence shown here is derived from an EMBL/GenBank/DDBJ whole genome shotgun (WGS) entry which is preliminary data.</text>
</comment>
<organism evidence="3 4">
    <name type="scientific">Vagococcus fessus</name>
    <dbReference type="NCBI Taxonomy" id="120370"/>
    <lineage>
        <taxon>Bacteria</taxon>
        <taxon>Bacillati</taxon>
        <taxon>Bacillota</taxon>
        <taxon>Bacilli</taxon>
        <taxon>Lactobacillales</taxon>
        <taxon>Enterococcaceae</taxon>
        <taxon>Vagococcus</taxon>
    </lineage>
</organism>
<dbReference type="InterPro" id="IPR029039">
    <property type="entry name" value="Flavoprotein-like_sf"/>
</dbReference>
<evidence type="ECO:0000256" key="1">
    <source>
        <dbReference type="ARBA" id="ARBA00023002"/>
    </source>
</evidence>
<dbReference type="InterPro" id="IPR003680">
    <property type="entry name" value="Flavodoxin_fold"/>
</dbReference>
<dbReference type="Pfam" id="PF02525">
    <property type="entry name" value="Flavodoxin_2"/>
    <property type="match status" value="1"/>
</dbReference>
<dbReference type="AlphaFoldDB" id="A0A430A5C4"/>
<evidence type="ECO:0000313" key="4">
    <source>
        <dbReference type="Proteomes" id="UP000287101"/>
    </source>
</evidence>
<dbReference type="EMBL" id="NGJY01000004">
    <property type="protein sequence ID" value="RSU02013.1"/>
    <property type="molecule type" value="Genomic_DNA"/>
</dbReference>
<accession>A0A430A5C4</accession>
<dbReference type="Proteomes" id="UP000287101">
    <property type="component" value="Unassembled WGS sequence"/>
</dbReference>
<protein>
    <recommendedName>
        <fullName evidence="2">Flavodoxin-like fold domain-containing protein</fullName>
    </recommendedName>
</protein>
<dbReference type="InterPro" id="IPR046980">
    <property type="entry name" value="KefG/KefF"/>
</dbReference>
<reference evidence="3 4" key="1">
    <citation type="submission" date="2017-05" db="EMBL/GenBank/DDBJ databases">
        <title>Vagococcus spp. assemblies.</title>
        <authorList>
            <person name="Gulvik C.A."/>
        </authorList>
    </citation>
    <scope>NUCLEOTIDE SEQUENCE [LARGE SCALE GENOMIC DNA]</scope>
    <source>
        <strain evidence="3 4">CCUG 41755</strain>
    </source>
</reference>
<dbReference type="SUPFAM" id="SSF52218">
    <property type="entry name" value="Flavoproteins"/>
    <property type="match status" value="1"/>
</dbReference>
<name>A0A430A5C4_9ENTE</name>
<dbReference type="Gene3D" id="3.40.50.360">
    <property type="match status" value="1"/>
</dbReference>
<evidence type="ECO:0000259" key="2">
    <source>
        <dbReference type="Pfam" id="PF02525"/>
    </source>
</evidence>
<evidence type="ECO:0000313" key="3">
    <source>
        <dbReference type="EMBL" id="RSU02013.1"/>
    </source>
</evidence>
<feature type="domain" description="Flavodoxin-like fold" evidence="2">
    <location>
        <begin position="1"/>
        <end position="162"/>
    </location>
</feature>
<keyword evidence="4" id="KW-1185">Reference proteome</keyword>
<keyword evidence="1" id="KW-0560">Oxidoreductase</keyword>
<dbReference type="OrthoDB" id="9798454at2"/>
<dbReference type="GO" id="GO:0010181">
    <property type="term" value="F:FMN binding"/>
    <property type="evidence" value="ECO:0007669"/>
    <property type="project" value="TreeGrafter"/>
</dbReference>
<dbReference type="PANTHER" id="PTHR47307:SF1">
    <property type="entry name" value="GLUTATHIONE-REGULATED POTASSIUM-EFFLUX SYSTEM ANCILLARY PROTEIN KEFG"/>
    <property type="match status" value="1"/>
</dbReference>
<dbReference type="RefSeq" id="WP_126832476.1">
    <property type="nucleotide sequence ID" value="NZ_CBCRYB010000005.1"/>
</dbReference>
<sequence length="225" mass="25672">MKTLIIVAHPDVKGSMSQQFFLSGLEQEKEVMIHQLYDSYPEGKIDMGKEIERVLSHDRIIFQFPLYWYSAPSLLKEWQDVVLSGIASNDSYMKRVAGKEFGIVVSIGVKETSYQAGGSVGLSLSELMKPYQAMATYFGLDFMPIFANYQFMYQTEQAKKQVLVDYQYYVTGPKLKTLASRTKWLRERVMGSQTLDTDLVAPLLTQLEENDDIIEDLNQTLADMS</sequence>
<dbReference type="GO" id="GO:0009055">
    <property type="term" value="F:electron transfer activity"/>
    <property type="evidence" value="ECO:0007669"/>
    <property type="project" value="TreeGrafter"/>
</dbReference>